<dbReference type="Proteomes" id="UP000222741">
    <property type="component" value="Segment"/>
</dbReference>
<gene>
    <name evidence="1" type="ORF">FLAPJACK_84</name>
</gene>
<evidence type="ECO:0000313" key="2">
    <source>
        <dbReference type="Proteomes" id="UP000222741"/>
    </source>
</evidence>
<protein>
    <submittedName>
        <fullName evidence="1">Uncharacterized protein</fullName>
    </submittedName>
</protein>
<reference evidence="2" key="1">
    <citation type="submission" date="2017-04" db="EMBL/GenBank/DDBJ databases">
        <authorList>
            <person name="Abille Z."/>
            <person name="Afsharjavan R."/>
            <person name="Alms C.E."/>
            <person name="Anil A."/>
            <person name="Azuma E.A."/>
            <person name="Boateng D."/>
            <person name="Bowden K.V."/>
            <person name="Bui Q."/>
            <person name="Callaghan K.D."/>
            <person name="Canova P.N."/>
            <person name="Carter A.-G.V."/>
            <person name="Carty B."/>
            <person name="Choudhary A."/>
            <person name="Chugh K."/>
            <person name="Clark C.B."/>
            <person name="Clark J."/>
            <person name="Cortez R."/>
            <person name="Dalwadi R.M."/>
            <person name="Daou G."/>
            <person name="Das M."/>
            <person name="Dasari S."/>
            <person name="Davis E.H."/>
            <person name="Defreitas N."/>
            <person name="Demirji J."/>
            <person name="Endres C."/>
            <person name="Fakhar S."/>
            <person name="Feeley N."/>
            <person name="Flores D.C."/>
            <person name="Fowler A.R."/>
            <person name="George T."/>
            <person name="Greis H.L."/>
            <person name="Groleau D.L."/>
            <person name="Gulati J.K."/>
            <person name="Guzman W."/>
            <person name="Hallworth A.N."/>
            <person name="Hariri A."/>
            <person name="Haya V.N."/>
            <person name="Hoffman A.K."/>
            <person name="Horne B."/>
            <person name="Howard T."/>
            <person name="Iglesia A.J."/>
            <person name="Ijezie O.D."/>
            <person name="Incognito N.A."/>
            <person name="Inen J.A."/>
            <person name="Jaiswal A."/>
            <person name="Jezek R.A."/>
            <person name="Kawa A.C."/>
            <person name="Khan F."/>
            <person name="Khin A.C."/>
            <person name="Knapo J."/>
            <person name="Kong A.S."/>
            <person name="Le B.Q."/>
            <person name="Le Q.M."/>
            <person name="Le T.-H.M."/>
            <person name="Lee M."/>
            <person name="Lockwood J.L."/>
            <person name="Loto-Rojas G.S."/>
            <person name="Mantzavinos A."/>
            <person name="Martinez D.R."/>
            <person name="Meadows A.R."/>
            <person name="Mehr S."/>
            <person name="Mellon M.N."/>
            <person name="Memon S."/>
            <person name="Miller B."/>
            <person name="Min S."/>
            <person name="Mitchell L.M."/>
            <person name="Mohamed I.R."/>
            <person name="Mohammed F.O."/>
            <person name="More S."/>
            <person name="Muntaha S."/>
            <person name="Nadeem I."/>
            <person name="Ndjeumen-Njinguet A.S."/>
            <person name="Ng P."/>
            <person name="Ngu V.E."/>
            <person name="Nguyen B.N."/>
            <person name="OHern C.T."/>
            <person name="Oboh U.S."/>
            <person name="Pagano C.W."/>
            <person name="Panakal P.R."/>
            <person name="Park D.A."/>
            <person name="Parsana D."/>
            <person name="Patel P."/>
            <person name="Patel V.S."/>
            <person name="Patwardhan V.M."/>
            <person name="Pawar S.D."/>
            <person name="Payne V.R."/>
            <person name="Petricel I.M."/>
            <person name="Phillips C."/>
            <person name="Puglisi K.M."/>
            <person name="Ramaprasad G."/>
            <person name="Raza A.S."/>
            <person name="Rivera-Oven A.G."/>
            <person name="Robins E."/>
            <person name="Roeun D.C."/>
            <person name="Rostovtseva N."/>
            <person name="Sadat M."/>
            <person name="Seas A."/>
            <person name="So E.J."/>
            <person name="Sogbesan C."/>
            <person name="Strumsky L.A."/>
            <person name="Sun J.L."/>
            <person name="Sutherland H.J."/>
            <person name="Tchakounte I."/>
            <person name="Tewell J.R."/>
            <person name="Thapa D.J."/>
            <person name="Tkach Y."/>
            <person name="Tran C.D."/>
            <person name="Tran V."/>
            <person name="Vithayathil T."/>
            <person name="Vivekanandan A."/>
            <person name="Wang S.R."/>
            <person name="White E."/>
            <person name="Yang A.L."/>
            <person name="Ye D.T."/>
            <person name="Yirenkyi M."/>
            <person name="Zarb J.S."/>
            <person name="Zhang S."/>
            <person name="Zhou M.T."/>
            <person name="Cao A."/>
            <person name="Nguyen K.M."/>
            <person name="Patel K."/>
            <person name="Patel P."/>
            <person name="Pennington E."/>
            <person name="Sendze O."/>
            <person name="Zahangir S."/>
            <person name="Correa-Mendez M."/>
            <person name="Fabian M.F."/>
            <person name="Liu S."/>
            <person name="Jethmalani Y."/>
            <person name="Nunn R."/>
            <person name="Prakash A."/>
            <person name="Louise T."/>
            <person name="Russell D.A."/>
            <person name="Hatfull G.F."/>
            <person name="Erill I."/>
            <person name="Caruso S.M."/>
        </authorList>
    </citation>
    <scope>NUCLEOTIDE SEQUENCE [LARGE SCALE GENOMIC DNA]</scope>
</reference>
<dbReference type="EMBL" id="KY888882">
    <property type="protein sequence ID" value="ARQ94998.1"/>
    <property type="molecule type" value="Genomic_DNA"/>
</dbReference>
<organism evidence="1 2">
    <name type="scientific">Bacillus phage Flapjack</name>
    <dbReference type="NCBI Taxonomy" id="1983465"/>
    <lineage>
        <taxon>Viruses</taxon>
        <taxon>Duplodnaviria</taxon>
        <taxon>Heunggongvirae</taxon>
        <taxon>Uroviricota</taxon>
        <taxon>Caudoviricetes</taxon>
        <taxon>Herelleviridae</taxon>
        <taxon>Bastillevirinae</taxon>
        <taxon>Bequatrovirus</taxon>
        <taxon>Bequatrovirus spock</taxon>
    </lineage>
</organism>
<evidence type="ECO:0000313" key="1">
    <source>
        <dbReference type="EMBL" id="ARQ94998.1"/>
    </source>
</evidence>
<name>A0A1X9SG18_9CAUD</name>
<sequence length="92" mass="10672">MKKPTKLVKYIADNLLPSNAKITYFDSGIIYLEDGWGCEFVIKVVTTPNTIRAFLYHCDYTNDDEGYLEQHETYIKGMTFTITQIKEELSHV</sequence>
<accession>A0A1X9SG18</accession>
<proteinExistence type="predicted"/>